<dbReference type="Gene3D" id="3.40.50.300">
    <property type="entry name" value="P-loop containing nucleotide triphosphate hydrolases"/>
    <property type="match status" value="1"/>
</dbReference>
<dbReference type="NCBIfam" id="NF040713">
    <property type="entry name" value="ZapE"/>
    <property type="match status" value="1"/>
</dbReference>
<evidence type="ECO:0000313" key="5">
    <source>
        <dbReference type="Proteomes" id="UP001216638"/>
    </source>
</evidence>
<comment type="similarity">
    <text evidence="1">Belongs to the AFG1 ATPase family.</text>
</comment>
<dbReference type="GO" id="GO:0006515">
    <property type="term" value="P:protein quality control for misfolded or incompletely synthesized proteins"/>
    <property type="evidence" value="ECO:0007669"/>
    <property type="project" value="TreeGrafter"/>
</dbReference>
<dbReference type="Proteomes" id="UP001216638">
    <property type="component" value="Chromosome 1"/>
</dbReference>
<dbReference type="GO" id="GO:0016887">
    <property type="term" value="F:ATP hydrolysis activity"/>
    <property type="evidence" value="ECO:0007669"/>
    <property type="project" value="InterPro"/>
</dbReference>
<dbReference type="EC" id="3.6.4.7" evidence="4"/>
<reference evidence="4" key="1">
    <citation type="submission" date="2023-03" db="EMBL/GenBank/DDBJ databases">
        <title>Mating type loci evolution in Malassezia.</title>
        <authorList>
            <person name="Coelho M.A."/>
        </authorList>
    </citation>
    <scope>NUCLEOTIDE SEQUENCE</scope>
    <source>
        <strain evidence="4">CBS 14135</strain>
    </source>
</reference>
<proteinExistence type="inferred from homology"/>
<protein>
    <submittedName>
        <fullName evidence="4">Peroxisome-assembly ATPase</fullName>
        <ecNumber evidence="4">3.6.4.7</ecNumber>
    </submittedName>
</protein>
<dbReference type="AlphaFoldDB" id="A0AAF0DR10"/>
<dbReference type="PANTHER" id="PTHR12169:SF6">
    <property type="entry name" value="AFG1-LIKE ATPASE"/>
    <property type="match status" value="1"/>
</dbReference>
<evidence type="ECO:0000313" key="4">
    <source>
        <dbReference type="EMBL" id="WFC93847.1"/>
    </source>
</evidence>
<keyword evidence="5" id="KW-1185">Reference proteome</keyword>
<dbReference type="PANTHER" id="PTHR12169">
    <property type="entry name" value="ATPASE N2B"/>
    <property type="match status" value="1"/>
</dbReference>
<accession>A0AAF0DR10</accession>
<evidence type="ECO:0000256" key="3">
    <source>
        <dbReference type="ARBA" id="ARBA00022840"/>
    </source>
</evidence>
<dbReference type="GO" id="GO:0005524">
    <property type="term" value="F:ATP binding"/>
    <property type="evidence" value="ECO:0007669"/>
    <property type="project" value="UniProtKB-KW"/>
</dbReference>
<dbReference type="InterPro" id="IPR005654">
    <property type="entry name" value="ATPase_AFG1-like"/>
</dbReference>
<organism evidence="4 5">
    <name type="scientific">Malassezia brasiliensis</name>
    <dbReference type="NCBI Taxonomy" id="1821822"/>
    <lineage>
        <taxon>Eukaryota</taxon>
        <taxon>Fungi</taxon>
        <taxon>Dikarya</taxon>
        <taxon>Basidiomycota</taxon>
        <taxon>Ustilaginomycotina</taxon>
        <taxon>Malasseziomycetes</taxon>
        <taxon>Malasseziales</taxon>
        <taxon>Malasseziaceae</taxon>
        <taxon>Malassezia</taxon>
    </lineage>
</organism>
<dbReference type="EMBL" id="CP119951">
    <property type="protein sequence ID" value="WFC93847.1"/>
    <property type="molecule type" value="Genomic_DNA"/>
</dbReference>
<name>A0AAF0DR10_9BASI</name>
<gene>
    <name evidence="4" type="primary">AFG1</name>
    <name evidence="4" type="ORF">MBRA1_000471</name>
</gene>
<keyword evidence="4" id="KW-0378">Hydrolase</keyword>
<sequence>MRTFCPRPAGSVLRTARCVRAPQRAWLSSAVQPDEDDPEKMYQRLVDAHALRDDSHQRRIVAKLQHLHEALRTYQQPPVPDPEDGLVETVKKKPGLLGSLISLLPLPEQEAGKLEQSKMLGVSEQMRSQSVFGKLASVFAKRKEVDTEPVRPEGAPMGIYLHGDVGTGKSMLMDLFYKTLPSNITRKRRIHFHQFMIDVHKRSHFYKSKYHRASGIVGQAGMAKPASAPAPAASAAAGPEHEGEIDPIEPVIREIAQQVEVLCFDEFQVVDIVDAMILRRILEGLMRYGVVSVMTSNRMPSELYKNGIQRSSFLPCIYLLDTQYQVIDLNSGTDYRKVEQARDQVYFVATNPAEKAEYEKQWDGLVAHETVRRDRVIEVWGRRFVVPQSTKHVARFTFHDLCGEPRSAADYIALCQTFNTIFIDDIPLMNFDMRDVARRFITFVDAVYESKTRLFCTSEVEIMKVFSGETAMDKKNKKPSDQMRALMDDLKMTVDDIGSSSIFSGEEEMFAFARLLSRLSEISTHGYQRAAIARAS</sequence>
<dbReference type="GO" id="GO:0005739">
    <property type="term" value="C:mitochondrion"/>
    <property type="evidence" value="ECO:0007669"/>
    <property type="project" value="TreeGrafter"/>
</dbReference>
<dbReference type="InterPro" id="IPR027417">
    <property type="entry name" value="P-loop_NTPase"/>
</dbReference>
<keyword evidence="3" id="KW-0067">ATP-binding</keyword>
<evidence type="ECO:0000256" key="1">
    <source>
        <dbReference type="ARBA" id="ARBA00010322"/>
    </source>
</evidence>
<evidence type="ECO:0000256" key="2">
    <source>
        <dbReference type="ARBA" id="ARBA00022741"/>
    </source>
</evidence>
<dbReference type="SUPFAM" id="SSF52540">
    <property type="entry name" value="P-loop containing nucleoside triphosphate hydrolases"/>
    <property type="match status" value="1"/>
</dbReference>
<dbReference type="Pfam" id="PF03969">
    <property type="entry name" value="AFG1_ATPase"/>
    <property type="match status" value="1"/>
</dbReference>
<keyword evidence="2" id="KW-0547">Nucleotide-binding</keyword>